<evidence type="ECO:0000313" key="10">
    <source>
        <dbReference type="EMBL" id="MEU8139769.1"/>
    </source>
</evidence>
<keyword evidence="6 9" id="KW-1133">Transmembrane helix</keyword>
<evidence type="ECO:0000256" key="1">
    <source>
        <dbReference type="ARBA" id="ARBA00004651"/>
    </source>
</evidence>
<name>A0ABV3DVI3_9ACTN</name>
<dbReference type="RefSeq" id="WP_358364123.1">
    <property type="nucleotide sequence ID" value="NZ_JBEZFP010000199.1"/>
</dbReference>
<evidence type="ECO:0000256" key="9">
    <source>
        <dbReference type="SAM" id="Phobius"/>
    </source>
</evidence>
<evidence type="ECO:0000256" key="3">
    <source>
        <dbReference type="ARBA" id="ARBA00022448"/>
    </source>
</evidence>
<dbReference type="PANTHER" id="PTHR42810:SF4">
    <property type="entry name" value="URIC ACID TRANSPORTER UACT"/>
    <property type="match status" value="1"/>
</dbReference>
<evidence type="ECO:0000256" key="5">
    <source>
        <dbReference type="ARBA" id="ARBA00022692"/>
    </source>
</evidence>
<keyword evidence="4" id="KW-1003">Cell membrane</keyword>
<feature type="transmembrane region" description="Helical" evidence="9">
    <location>
        <begin position="198"/>
        <end position="215"/>
    </location>
</feature>
<dbReference type="InterPro" id="IPR006042">
    <property type="entry name" value="Xan_ur_permease"/>
</dbReference>
<keyword evidence="5 9" id="KW-0812">Transmembrane</keyword>
<dbReference type="Pfam" id="PF00860">
    <property type="entry name" value="Xan_ur_permease"/>
    <property type="match status" value="1"/>
</dbReference>
<keyword evidence="7 9" id="KW-0472">Membrane</keyword>
<feature type="transmembrane region" description="Helical" evidence="9">
    <location>
        <begin position="345"/>
        <end position="368"/>
    </location>
</feature>
<protein>
    <submittedName>
        <fullName evidence="10">Nucleobase:cation symporter-2 family protein</fullName>
    </submittedName>
</protein>
<evidence type="ECO:0000256" key="6">
    <source>
        <dbReference type="ARBA" id="ARBA00022989"/>
    </source>
</evidence>
<dbReference type="PANTHER" id="PTHR42810">
    <property type="entry name" value="PURINE PERMEASE C1399.01C-RELATED"/>
    <property type="match status" value="1"/>
</dbReference>
<feature type="region of interest" description="Disordered" evidence="8">
    <location>
        <begin position="466"/>
        <end position="488"/>
    </location>
</feature>
<feature type="transmembrane region" description="Helical" evidence="9">
    <location>
        <begin position="106"/>
        <end position="124"/>
    </location>
</feature>
<evidence type="ECO:0000313" key="11">
    <source>
        <dbReference type="Proteomes" id="UP001551482"/>
    </source>
</evidence>
<dbReference type="InterPro" id="IPR017588">
    <property type="entry name" value="UacT-like"/>
</dbReference>
<comment type="caution">
    <text evidence="10">The sequence shown here is derived from an EMBL/GenBank/DDBJ whole genome shotgun (WGS) entry which is preliminary data.</text>
</comment>
<evidence type="ECO:0000256" key="4">
    <source>
        <dbReference type="ARBA" id="ARBA00022475"/>
    </source>
</evidence>
<dbReference type="EMBL" id="JBEZFP010000199">
    <property type="protein sequence ID" value="MEU8139769.1"/>
    <property type="molecule type" value="Genomic_DNA"/>
</dbReference>
<feature type="transmembrane region" description="Helical" evidence="9">
    <location>
        <begin position="222"/>
        <end position="238"/>
    </location>
</feature>
<proteinExistence type="inferred from homology"/>
<feature type="transmembrane region" description="Helical" evidence="9">
    <location>
        <begin position="157"/>
        <end position="178"/>
    </location>
</feature>
<dbReference type="PROSITE" id="PS01116">
    <property type="entry name" value="XANTH_URACIL_PERMASE"/>
    <property type="match status" value="1"/>
</dbReference>
<feature type="region of interest" description="Disordered" evidence="8">
    <location>
        <begin position="1"/>
        <end position="30"/>
    </location>
</feature>
<dbReference type="NCBIfam" id="NF037981">
    <property type="entry name" value="NCS2_1"/>
    <property type="match status" value="1"/>
</dbReference>
<feature type="transmembrane region" description="Helical" evidence="9">
    <location>
        <begin position="78"/>
        <end position="99"/>
    </location>
</feature>
<evidence type="ECO:0000256" key="8">
    <source>
        <dbReference type="SAM" id="MobiDB-lite"/>
    </source>
</evidence>
<gene>
    <name evidence="10" type="ORF">AB0C36_40530</name>
</gene>
<dbReference type="NCBIfam" id="TIGR03173">
    <property type="entry name" value="pbuX"/>
    <property type="match status" value="1"/>
</dbReference>
<feature type="transmembrane region" description="Helical" evidence="9">
    <location>
        <begin position="402"/>
        <end position="421"/>
    </location>
</feature>
<accession>A0ABV3DVI3</accession>
<dbReference type="Proteomes" id="UP001551482">
    <property type="component" value="Unassembled WGS sequence"/>
</dbReference>
<organism evidence="10 11">
    <name type="scientific">Streptodolium elevatio</name>
    <dbReference type="NCBI Taxonomy" id="3157996"/>
    <lineage>
        <taxon>Bacteria</taxon>
        <taxon>Bacillati</taxon>
        <taxon>Actinomycetota</taxon>
        <taxon>Actinomycetes</taxon>
        <taxon>Kitasatosporales</taxon>
        <taxon>Streptomycetaceae</taxon>
        <taxon>Streptodolium</taxon>
    </lineage>
</organism>
<feature type="transmembrane region" description="Helical" evidence="9">
    <location>
        <begin position="51"/>
        <end position="72"/>
    </location>
</feature>
<keyword evidence="11" id="KW-1185">Reference proteome</keyword>
<feature type="transmembrane region" description="Helical" evidence="9">
    <location>
        <begin position="130"/>
        <end position="150"/>
    </location>
</feature>
<reference evidence="10 11" key="1">
    <citation type="submission" date="2024-06" db="EMBL/GenBank/DDBJ databases">
        <title>The Natural Products Discovery Center: Release of the First 8490 Sequenced Strains for Exploring Actinobacteria Biosynthetic Diversity.</title>
        <authorList>
            <person name="Kalkreuter E."/>
            <person name="Kautsar S.A."/>
            <person name="Yang D."/>
            <person name="Bader C.D."/>
            <person name="Teijaro C.N."/>
            <person name="Fluegel L."/>
            <person name="Davis C.M."/>
            <person name="Simpson J.R."/>
            <person name="Lauterbach L."/>
            <person name="Steele A.D."/>
            <person name="Gui C."/>
            <person name="Meng S."/>
            <person name="Li G."/>
            <person name="Viehrig K."/>
            <person name="Ye F."/>
            <person name="Su P."/>
            <person name="Kiefer A.F."/>
            <person name="Nichols A."/>
            <person name="Cepeda A.J."/>
            <person name="Yan W."/>
            <person name="Fan B."/>
            <person name="Jiang Y."/>
            <person name="Adhikari A."/>
            <person name="Zheng C.-J."/>
            <person name="Schuster L."/>
            <person name="Cowan T.M."/>
            <person name="Smanski M.J."/>
            <person name="Chevrette M.G."/>
            <person name="De Carvalho L.P.S."/>
            <person name="Shen B."/>
        </authorList>
    </citation>
    <scope>NUCLEOTIDE SEQUENCE [LARGE SCALE GENOMIC DNA]</scope>
    <source>
        <strain evidence="10 11">NPDC048946</strain>
    </source>
</reference>
<dbReference type="NCBIfam" id="TIGR00801">
    <property type="entry name" value="ncs2"/>
    <property type="match status" value="1"/>
</dbReference>
<dbReference type="InterPro" id="IPR006043">
    <property type="entry name" value="NCS2"/>
</dbReference>
<feature type="compositionally biased region" description="Low complexity" evidence="8">
    <location>
        <begin position="466"/>
        <end position="475"/>
    </location>
</feature>
<feature type="transmembrane region" description="Helical" evidence="9">
    <location>
        <begin position="433"/>
        <end position="454"/>
    </location>
</feature>
<comment type="subcellular location">
    <subcellularLocation>
        <location evidence="1">Cell membrane</location>
        <topology evidence="1">Multi-pass membrane protein</topology>
    </subcellularLocation>
</comment>
<feature type="transmembrane region" description="Helical" evidence="9">
    <location>
        <begin position="374"/>
        <end position="395"/>
    </location>
</feature>
<keyword evidence="3" id="KW-0813">Transport</keyword>
<sequence>MGWKLPTRSKEAPQGDGTGGKEAPVHPVPVHPVDEVLPPGRLLAGALQHVATMYAGVAAPPLIIGGALGLTAAEMTTLLGASLLVAGLATLLQTIGFMGVGSRLPFVNGVTFAVVSPILAVVASKGDATLPVVFGSTIIAGVFCFVLAPVFCRLVRFFPPVVSGTVITLIGVSLLPVAANWAQGGDSHAPGYGSGENLALAGITLASILVLHQLLTGFLQRIAILLGLLVGTLAAIPFGKVDGDALADLPLFEVPQPFAFGAPEFDAAVIVSMLVVMIVCMTESTADIIALGEVVEKPADDRTIAGGLRADGFATAFAGVFNGFACTAFAQNIGLVALTRIRSRFVVAACGGFLVLMGLMPVVGGLVALVPQPVLGGAGVVLFGSVAVAGIRTLAKADLADGPNALIVAVSLAFGVFPIAYPEFYAAFPDKVAMIAESGISAGCIVAVVLNLAFHHVGRSARSAADAQPEAPASAVEPGPSVGSPAAV</sequence>
<evidence type="ECO:0000256" key="2">
    <source>
        <dbReference type="ARBA" id="ARBA00008821"/>
    </source>
</evidence>
<comment type="similarity">
    <text evidence="2">Belongs to the nucleobase:cation symporter-2 (NCS2) (TC 2.A.40) family.</text>
</comment>
<evidence type="ECO:0000256" key="7">
    <source>
        <dbReference type="ARBA" id="ARBA00023136"/>
    </source>
</evidence>